<name>A0ABV0YGA2_9TELE</name>
<feature type="region of interest" description="Disordered" evidence="1">
    <location>
        <begin position="137"/>
        <end position="159"/>
    </location>
</feature>
<comment type="caution">
    <text evidence="2">The sequence shown here is derived from an EMBL/GenBank/DDBJ whole genome shotgun (WGS) entry which is preliminary data.</text>
</comment>
<proteinExistence type="predicted"/>
<sequence>MLPARLHSGVLCHTSRNRMFPPNLDLVEGRQESARDRWVQQQMEEAMRHLPADLEVLPSPLPVEQMEREAVQRRSPPDPLVAHPDLAEKPTSSSHRKKRWRGAPSCFSAGEEESTMAAAVSSGVVVSLPADVRAAASIPASSSVTALSPRLAAAPPMPS</sequence>
<evidence type="ECO:0000313" key="2">
    <source>
        <dbReference type="EMBL" id="MEQ2292650.1"/>
    </source>
</evidence>
<dbReference type="EMBL" id="JAHRIP010030663">
    <property type="protein sequence ID" value="MEQ2292650.1"/>
    <property type="molecule type" value="Genomic_DNA"/>
</dbReference>
<feature type="region of interest" description="Disordered" evidence="1">
    <location>
        <begin position="65"/>
        <end position="112"/>
    </location>
</feature>
<evidence type="ECO:0000313" key="3">
    <source>
        <dbReference type="Proteomes" id="UP001469553"/>
    </source>
</evidence>
<reference evidence="2 3" key="1">
    <citation type="submission" date="2021-06" db="EMBL/GenBank/DDBJ databases">
        <authorList>
            <person name="Palmer J.M."/>
        </authorList>
    </citation>
    <scope>NUCLEOTIDE SEQUENCE [LARGE SCALE GENOMIC DNA]</scope>
    <source>
        <strain evidence="2 3">AS_MEX2019</strain>
        <tissue evidence="2">Muscle</tissue>
    </source>
</reference>
<accession>A0ABV0YGA2</accession>
<dbReference type="Proteomes" id="UP001469553">
    <property type="component" value="Unassembled WGS sequence"/>
</dbReference>
<protein>
    <submittedName>
        <fullName evidence="2">Uncharacterized protein</fullName>
    </submittedName>
</protein>
<evidence type="ECO:0000256" key="1">
    <source>
        <dbReference type="SAM" id="MobiDB-lite"/>
    </source>
</evidence>
<keyword evidence="3" id="KW-1185">Reference proteome</keyword>
<gene>
    <name evidence="2" type="ORF">AMECASPLE_025124</name>
</gene>
<organism evidence="2 3">
    <name type="scientific">Ameca splendens</name>
    <dbReference type="NCBI Taxonomy" id="208324"/>
    <lineage>
        <taxon>Eukaryota</taxon>
        <taxon>Metazoa</taxon>
        <taxon>Chordata</taxon>
        <taxon>Craniata</taxon>
        <taxon>Vertebrata</taxon>
        <taxon>Euteleostomi</taxon>
        <taxon>Actinopterygii</taxon>
        <taxon>Neopterygii</taxon>
        <taxon>Teleostei</taxon>
        <taxon>Neoteleostei</taxon>
        <taxon>Acanthomorphata</taxon>
        <taxon>Ovalentaria</taxon>
        <taxon>Atherinomorphae</taxon>
        <taxon>Cyprinodontiformes</taxon>
        <taxon>Goodeidae</taxon>
        <taxon>Ameca</taxon>
    </lineage>
</organism>
<feature type="compositionally biased region" description="Basic and acidic residues" evidence="1">
    <location>
        <begin position="65"/>
        <end position="76"/>
    </location>
</feature>